<organism evidence="2 4">
    <name type="scientific">Dreissena polymorpha</name>
    <name type="common">Zebra mussel</name>
    <name type="synonym">Mytilus polymorpha</name>
    <dbReference type="NCBI Taxonomy" id="45954"/>
    <lineage>
        <taxon>Eukaryota</taxon>
        <taxon>Metazoa</taxon>
        <taxon>Spiralia</taxon>
        <taxon>Lophotrochozoa</taxon>
        <taxon>Mollusca</taxon>
        <taxon>Bivalvia</taxon>
        <taxon>Autobranchia</taxon>
        <taxon>Heteroconchia</taxon>
        <taxon>Euheterodonta</taxon>
        <taxon>Imparidentia</taxon>
        <taxon>Neoheterodontei</taxon>
        <taxon>Myida</taxon>
        <taxon>Dreissenoidea</taxon>
        <taxon>Dreissenidae</taxon>
        <taxon>Dreissena</taxon>
    </lineage>
</organism>
<dbReference type="PANTHER" id="PTHR22803">
    <property type="entry name" value="MANNOSE, PHOSPHOLIPASE, LECTIN RECEPTOR RELATED"/>
    <property type="match status" value="1"/>
</dbReference>
<dbReference type="CDD" id="cd00037">
    <property type="entry name" value="CLECT"/>
    <property type="match status" value="1"/>
</dbReference>
<protein>
    <recommendedName>
        <fullName evidence="1">C-type lectin domain-containing protein</fullName>
    </recommendedName>
</protein>
<dbReference type="EMBL" id="JAIWYP010000007">
    <property type="protein sequence ID" value="KAH3800891.1"/>
    <property type="molecule type" value="Genomic_DNA"/>
</dbReference>
<dbReference type="InterPro" id="IPR001304">
    <property type="entry name" value="C-type_lectin-like"/>
</dbReference>
<feature type="domain" description="C-type lectin" evidence="1">
    <location>
        <begin position="1"/>
        <end position="64"/>
    </location>
</feature>
<dbReference type="AlphaFoldDB" id="A0A9D4FQ48"/>
<dbReference type="PROSITE" id="PS50041">
    <property type="entry name" value="C_TYPE_LECTIN_2"/>
    <property type="match status" value="1"/>
</dbReference>
<dbReference type="Gene3D" id="3.10.100.10">
    <property type="entry name" value="Mannose-Binding Protein A, subunit A"/>
    <property type="match status" value="1"/>
</dbReference>
<dbReference type="InterPro" id="IPR050111">
    <property type="entry name" value="C-type_lectin/snaclec_domain"/>
</dbReference>
<dbReference type="SUPFAM" id="SSF56436">
    <property type="entry name" value="C-type lectin-like"/>
    <property type="match status" value="1"/>
</dbReference>
<evidence type="ECO:0000313" key="4">
    <source>
        <dbReference type="Proteomes" id="UP000828390"/>
    </source>
</evidence>
<proteinExistence type="predicted"/>
<evidence type="ECO:0000313" key="3">
    <source>
        <dbReference type="EMBL" id="KAH3801003.1"/>
    </source>
</evidence>
<keyword evidence="4" id="KW-1185">Reference proteome</keyword>
<dbReference type="InterPro" id="IPR016187">
    <property type="entry name" value="CTDL_fold"/>
</dbReference>
<gene>
    <name evidence="2" type="ORF">DPMN_154534</name>
    <name evidence="3" type="ORF">DPMN_154647</name>
</gene>
<dbReference type="InterPro" id="IPR016186">
    <property type="entry name" value="C-type_lectin-like/link_sf"/>
</dbReference>
<name>A0A9D4FQ48_DREPO</name>
<dbReference type="EMBL" id="JAIWYP010000007">
    <property type="protein sequence ID" value="KAH3801003.1"/>
    <property type="molecule type" value="Genomic_DNA"/>
</dbReference>
<reference evidence="2" key="2">
    <citation type="submission" date="2020-11" db="EMBL/GenBank/DDBJ databases">
        <authorList>
            <person name="McCartney M.A."/>
            <person name="Auch B."/>
            <person name="Kono T."/>
            <person name="Mallez S."/>
            <person name="Becker A."/>
            <person name="Gohl D.M."/>
            <person name="Silverstein K.A.T."/>
            <person name="Koren S."/>
            <person name="Bechman K.B."/>
            <person name="Herman A."/>
            <person name="Abrahante J.E."/>
            <person name="Garbe J."/>
        </authorList>
    </citation>
    <scope>NUCLEOTIDE SEQUENCE</scope>
    <source>
        <strain evidence="2">Duluth1</strain>
        <tissue evidence="2">Whole animal</tissue>
    </source>
</reference>
<evidence type="ECO:0000259" key="1">
    <source>
        <dbReference type="PROSITE" id="PS50041"/>
    </source>
</evidence>
<sequence>MIWAHGEYICKQQGGHLATITSVMEQDFVDTFMASHNPGNAVWIGLHDLNVEGQFEWTSGLCYS</sequence>
<reference evidence="2" key="1">
    <citation type="journal article" date="2019" name="bioRxiv">
        <title>The Genome of the Zebra Mussel, Dreissena polymorpha: A Resource for Invasive Species Research.</title>
        <authorList>
            <person name="McCartney M.A."/>
            <person name="Auch B."/>
            <person name="Kono T."/>
            <person name="Mallez S."/>
            <person name="Zhang Y."/>
            <person name="Obille A."/>
            <person name="Becker A."/>
            <person name="Abrahante J.E."/>
            <person name="Garbe J."/>
            <person name="Badalamenti J.P."/>
            <person name="Herman A."/>
            <person name="Mangelson H."/>
            <person name="Liachko I."/>
            <person name="Sullivan S."/>
            <person name="Sone E.D."/>
            <person name="Koren S."/>
            <person name="Silverstein K.A.T."/>
            <person name="Beckman K.B."/>
            <person name="Gohl D.M."/>
        </authorList>
    </citation>
    <scope>NUCLEOTIDE SEQUENCE</scope>
    <source>
        <strain evidence="2">Duluth1</strain>
        <tissue evidence="2">Whole animal</tissue>
    </source>
</reference>
<evidence type="ECO:0000313" key="2">
    <source>
        <dbReference type="EMBL" id="KAH3800891.1"/>
    </source>
</evidence>
<dbReference type="Proteomes" id="UP000828390">
    <property type="component" value="Unassembled WGS sequence"/>
</dbReference>
<comment type="caution">
    <text evidence="2">The sequence shown here is derived from an EMBL/GenBank/DDBJ whole genome shotgun (WGS) entry which is preliminary data.</text>
</comment>
<dbReference type="Pfam" id="PF00059">
    <property type="entry name" value="Lectin_C"/>
    <property type="match status" value="1"/>
</dbReference>
<accession>A0A9D4FQ48</accession>